<evidence type="ECO:0000256" key="1">
    <source>
        <dbReference type="PROSITE-ProRule" id="PRU00409"/>
    </source>
</evidence>
<dbReference type="GO" id="GO:0018169">
    <property type="term" value="F:ribosomal S6-glutamic acid ligase activity"/>
    <property type="evidence" value="ECO:0007669"/>
    <property type="project" value="TreeGrafter"/>
</dbReference>
<evidence type="ECO:0000256" key="2">
    <source>
        <dbReference type="SAM" id="Coils"/>
    </source>
</evidence>
<dbReference type="PANTHER" id="PTHR21621">
    <property type="entry name" value="RIBOSOMAL PROTEIN S6 MODIFICATION PROTEIN"/>
    <property type="match status" value="1"/>
</dbReference>
<gene>
    <name evidence="4" type="ORF">CR194_12820</name>
</gene>
<keyword evidence="5" id="KW-1185">Reference proteome</keyword>
<keyword evidence="1" id="KW-0067">ATP-binding</keyword>
<dbReference type="PROSITE" id="PS00866">
    <property type="entry name" value="CPSASE_1"/>
    <property type="match status" value="1"/>
</dbReference>
<proteinExistence type="predicted"/>
<accession>A0A323TD37</accession>
<dbReference type="PROSITE" id="PS50975">
    <property type="entry name" value="ATP_GRASP"/>
    <property type="match status" value="1"/>
</dbReference>
<sequence>MVTSQFNWLPHLENAIPYEATQKKISLYTIALEGWRRGLTLKFYSEIDGNHEHQLRYSLASKEREHHFQGSKGDKISNEAQRICDDKYLTNEALKKAGVPIPLGRKFEKEKTDQELVRYAEEIGFPIVLKPTNGSGGKGVIVNITSVDELTRSLQYVRKQLNYEEVIIEQFITGEEFRVYVLNNEVIAAVNRLPANVIGDGKSRISQLIEQKNEERKKVPHLYNRPIKLDKQFYTTTGAMGITLLTIPLKNERVMLKRISNISTGGDPVDVTDTMTEEMKQIAINAANAIPDLPHCGVDMIIDRNRNKGVVIELNTRPGIGSHLFPIEGKARDIPKALIDDYFPESDHEKARRSDVYFPLKEIEYVLRKNYGKEVIVTPAPSEPVVFKKLSVKSTESLKHLKSDLKNRLLSEHHIGFLDMKNDREFEIVLGNPDPNKLQDAVENLRNFIEKGKRVDLTIEPFSGPVSAQFAIIDPHVKKEDDLFHEIEETIAERLKVEKEIQKAKKRLTSIKNSRYLKWVLRKNKRTLLDKK</sequence>
<dbReference type="Pfam" id="PF02655">
    <property type="entry name" value="ATP-grasp_3"/>
    <property type="match status" value="1"/>
</dbReference>
<organism evidence="4 5">
    <name type="scientific">Salipaludibacillus keqinensis</name>
    <dbReference type="NCBI Taxonomy" id="2045207"/>
    <lineage>
        <taxon>Bacteria</taxon>
        <taxon>Bacillati</taxon>
        <taxon>Bacillota</taxon>
        <taxon>Bacilli</taxon>
        <taxon>Bacillales</taxon>
        <taxon>Bacillaceae</taxon>
    </lineage>
</organism>
<dbReference type="RefSeq" id="WP_110610097.1">
    <property type="nucleotide sequence ID" value="NZ_PDOD01000003.1"/>
</dbReference>
<dbReference type="SMART" id="SM01209">
    <property type="entry name" value="GARS_A"/>
    <property type="match status" value="1"/>
</dbReference>
<dbReference type="InterPro" id="IPR003806">
    <property type="entry name" value="ATP-grasp_PylC-type"/>
</dbReference>
<dbReference type="GO" id="GO:0046872">
    <property type="term" value="F:metal ion binding"/>
    <property type="evidence" value="ECO:0007669"/>
    <property type="project" value="InterPro"/>
</dbReference>
<evidence type="ECO:0000259" key="3">
    <source>
        <dbReference type="PROSITE" id="PS50975"/>
    </source>
</evidence>
<name>A0A323TD37_9BACI</name>
<reference evidence="4 5" key="1">
    <citation type="submission" date="2017-10" db="EMBL/GenBank/DDBJ databases">
        <title>Bacillus sp. nov., a halophilic bacterium isolated from a Keqin Lake.</title>
        <authorList>
            <person name="Wang H."/>
        </authorList>
    </citation>
    <scope>NUCLEOTIDE SEQUENCE [LARGE SCALE GENOMIC DNA]</scope>
    <source>
        <strain evidence="4 5">KQ-12</strain>
    </source>
</reference>
<dbReference type="GO" id="GO:0005524">
    <property type="term" value="F:ATP binding"/>
    <property type="evidence" value="ECO:0007669"/>
    <property type="project" value="UniProtKB-UniRule"/>
</dbReference>
<dbReference type="InterPro" id="IPR011761">
    <property type="entry name" value="ATP-grasp"/>
</dbReference>
<dbReference type="SUPFAM" id="SSF56059">
    <property type="entry name" value="Glutathione synthetase ATP-binding domain-like"/>
    <property type="match status" value="1"/>
</dbReference>
<keyword evidence="1" id="KW-0547">Nucleotide-binding</keyword>
<dbReference type="GO" id="GO:0009432">
    <property type="term" value="P:SOS response"/>
    <property type="evidence" value="ECO:0007669"/>
    <property type="project" value="TreeGrafter"/>
</dbReference>
<dbReference type="InterPro" id="IPR005479">
    <property type="entry name" value="CPAse_ATP-bd"/>
</dbReference>
<dbReference type="Gene3D" id="3.30.470.20">
    <property type="entry name" value="ATP-grasp fold, B domain"/>
    <property type="match status" value="2"/>
</dbReference>
<comment type="caution">
    <text evidence="4">The sequence shown here is derived from an EMBL/GenBank/DDBJ whole genome shotgun (WGS) entry which is preliminary data.</text>
</comment>
<evidence type="ECO:0000313" key="5">
    <source>
        <dbReference type="Proteomes" id="UP000248214"/>
    </source>
</evidence>
<dbReference type="OrthoDB" id="9803907at2"/>
<dbReference type="AlphaFoldDB" id="A0A323TD37"/>
<dbReference type="GO" id="GO:0005737">
    <property type="term" value="C:cytoplasm"/>
    <property type="evidence" value="ECO:0007669"/>
    <property type="project" value="TreeGrafter"/>
</dbReference>
<feature type="coiled-coil region" evidence="2">
    <location>
        <begin position="487"/>
        <end position="514"/>
    </location>
</feature>
<feature type="domain" description="ATP-grasp" evidence="3">
    <location>
        <begin position="91"/>
        <end position="343"/>
    </location>
</feature>
<protein>
    <recommendedName>
        <fullName evidence="3">ATP-grasp domain-containing protein</fullName>
    </recommendedName>
</protein>
<evidence type="ECO:0000313" key="4">
    <source>
        <dbReference type="EMBL" id="PYZ92546.1"/>
    </source>
</evidence>
<keyword evidence="2" id="KW-0175">Coiled coil</keyword>
<dbReference type="Proteomes" id="UP000248214">
    <property type="component" value="Unassembled WGS sequence"/>
</dbReference>
<dbReference type="PANTHER" id="PTHR21621:SF0">
    <property type="entry name" value="BETA-CITRYLGLUTAMATE SYNTHASE B-RELATED"/>
    <property type="match status" value="1"/>
</dbReference>
<dbReference type="EMBL" id="PDOD01000003">
    <property type="protein sequence ID" value="PYZ92546.1"/>
    <property type="molecule type" value="Genomic_DNA"/>
</dbReference>